<name>A0A645GAA7_9ZZZZ</name>
<evidence type="ECO:0000313" key="1">
    <source>
        <dbReference type="EMBL" id="MPN22970.1"/>
    </source>
</evidence>
<accession>A0A645GAA7</accession>
<dbReference type="EMBL" id="VSSQ01071346">
    <property type="protein sequence ID" value="MPN22970.1"/>
    <property type="molecule type" value="Genomic_DNA"/>
</dbReference>
<comment type="caution">
    <text evidence="1">The sequence shown here is derived from an EMBL/GenBank/DDBJ whole genome shotgun (WGS) entry which is preliminary data.</text>
</comment>
<proteinExistence type="predicted"/>
<organism evidence="1">
    <name type="scientific">bioreactor metagenome</name>
    <dbReference type="NCBI Taxonomy" id="1076179"/>
    <lineage>
        <taxon>unclassified sequences</taxon>
        <taxon>metagenomes</taxon>
        <taxon>ecological metagenomes</taxon>
    </lineage>
</organism>
<gene>
    <name evidence="1" type="ORF">SDC9_170355</name>
</gene>
<protein>
    <submittedName>
        <fullName evidence="1">Uncharacterized protein</fullName>
    </submittedName>
</protein>
<sequence length="123" mass="13461">MARVYIGDKRASVFRHPGGQAFKTSLLRLVEAGHESRAHPHAPPLKISLIHSVDADGRKCEDDDLSVVRGVRQSLRIAAGGRGKDDFSLHGCLDMPPSGPYRAVAQRQVNSVLHKIAHSFTFL</sequence>
<dbReference type="AlphaFoldDB" id="A0A645GAA7"/>
<reference evidence="1" key="1">
    <citation type="submission" date="2019-08" db="EMBL/GenBank/DDBJ databases">
        <authorList>
            <person name="Kucharzyk K."/>
            <person name="Murdoch R.W."/>
            <person name="Higgins S."/>
            <person name="Loffler F."/>
        </authorList>
    </citation>
    <scope>NUCLEOTIDE SEQUENCE</scope>
</reference>